<dbReference type="EMBL" id="JBHSDK010000021">
    <property type="protein sequence ID" value="MFC4336483.1"/>
    <property type="molecule type" value="Genomic_DNA"/>
</dbReference>
<accession>A0ABV8U1G3</accession>
<keyword evidence="1" id="KW-0805">Transcription regulation</keyword>
<dbReference type="InterPro" id="IPR001845">
    <property type="entry name" value="HTH_ArsR_DNA-bd_dom"/>
</dbReference>
<sequence>MSIFRVLSEPLRRQILLHLAQGEHTVGDLAVKVQISQPGISKHLKVLRDAQLVRVRVDGQRHWYRIRTEPLAELEAWLAPFRMITAQRSDDPHGEPGEPRRNVPGSRRAPEAERPVGGRRSSHHRA</sequence>
<dbReference type="NCBIfam" id="NF033788">
    <property type="entry name" value="HTH_metalloreg"/>
    <property type="match status" value="1"/>
</dbReference>
<dbReference type="InterPro" id="IPR036390">
    <property type="entry name" value="WH_DNA-bd_sf"/>
</dbReference>
<evidence type="ECO:0000259" key="5">
    <source>
        <dbReference type="PROSITE" id="PS50987"/>
    </source>
</evidence>
<gene>
    <name evidence="6" type="ORF">ACFPET_14870</name>
</gene>
<dbReference type="PRINTS" id="PR00778">
    <property type="entry name" value="HTHARSR"/>
</dbReference>
<evidence type="ECO:0000313" key="7">
    <source>
        <dbReference type="Proteomes" id="UP001595823"/>
    </source>
</evidence>
<evidence type="ECO:0000256" key="4">
    <source>
        <dbReference type="SAM" id="MobiDB-lite"/>
    </source>
</evidence>
<protein>
    <submittedName>
        <fullName evidence="6">ArsR/SmtB family transcription factor</fullName>
    </submittedName>
</protein>
<proteinExistence type="predicted"/>
<feature type="domain" description="HTH arsR-type" evidence="5">
    <location>
        <begin position="1"/>
        <end position="86"/>
    </location>
</feature>
<dbReference type="PANTHER" id="PTHR33154">
    <property type="entry name" value="TRANSCRIPTIONAL REGULATOR, ARSR FAMILY"/>
    <property type="match status" value="1"/>
</dbReference>
<dbReference type="PROSITE" id="PS50987">
    <property type="entry name" value="HTH_ARSR_2"/>
    <property type="match status" value="1"/>
</dbReference>
<dbReference type="InterPro" id="IPR036388">
    <property type="entry name" value="WH-like_DNA-bd_sf"/>
</dbReference>
<reference evidence="7" key="1">
    <citation type="journal article" date="2019" name="Int. J. Syst. Evol. Microbiol.">
        <title>The Global Catalogue of Microorganisms (GCM) 10K type strain sequencing project: providing services to taxonomists for standard genome sequencing and annotation.</title>
        <authorList>
            <consortium name="The Broad Institute Genomics Platform"/>
            <consortium name="The Broad Institute Genome Sequencing Center for Infectious Disease"/>
            <person name="Wu L."/>
            <person name="Ma J."/>
        </authorList>
    </citation>
    <scope>NUCLEOTIDE SEQUENCE [LARGE SCALE GENOMIC DNA]</scope>
    <source>
        <strain evidence="7">IBRC-M 10908</strain>
    </source>
</reference>
<organism evidence="6 7">
    <name type="scientific">Salininema proteolyticum</name>
    <dbReference type="NCBI Taxonomy" id="1607685"/>
    <lineage>
        <taxon>Bacteria</taxon>
        <taxon>Bacillati</taxon>
        <taxon>Actinomycetota</taxon>
        <taxon>Actinomycetes</taxon>
        <taxon>Glycomycetales</taxon>
        <taxon>Glycomycetaceae</taxon>
        <taxon>Salininema</taxon>
    </lineage>
</organism>
<dbReference type="CDD" id="cd00090">
    <property type="entry name" value="HTH_ARSR"/>
    <property type="match status" value="1"/>
</dbReference>
<keyword evidence="3" id="KW-0804">Transcription</keyword>
<keyword evidence="2" id="KW-0238">DNA-binding</keyword>
<dbReference type="SUPFAM" id="SSF46785">
    <property type="entry name" value="Winged helix' DNA-binding domain"/>
    <property type="match status" value="1"/>
</dbReference>
<evidence type="ECO:0000256" key="3">
    <source>
        <dbReference type="ARBA" id="ARBA00023163"/>
    </source>
</evidence>
<feature type="region of interest" description="Disordered" evidence="4">
    <location>
        <begin position="87"/>
        <end position="126"/>
    </location>
</feature>
<keyword evidence="7" id="KW-1185">Reference proteome</keyword>
<dbReference type="Proteomes" id="UP001595823">
    <property type="component" value="Unassembled WGS sequence"/>
</dbReference>
<dbReference type="InterPro" id="IPR011991">
    <property type="entry name" value="ArsR-like_HTH"/>
</dbReference>
<evidence type="ECO:0000256" key="2">
    <source>
        <dbReference type="ARBA" id="ARBA00023125"/>
    </source>
</evidence>
<evidence type="ECO:0000256" key="1">
    <source>
        <dbReference type="ARBA" id="ARBA00023015"/>
    </source>
</evidence>
<dbReference type="Gene3D" id="1.10.10.10">
    <property type="entry name" value="Winged helix-like DNA-binding domain superfamily/Winged helix DNA-binding domain"/>
    <property type="match status" value="1"/>
</dbReference>
<comment type="caution">
    <text evidence="6">The sequence shown here is derived from an EMBL/GenBank/DDBJ whole genome shotgun (WGS) entry which is preliminary data.</text>
</comment>
<name>A0ABV8U1G3_9ACTN</name>
<feature type="compositionally biased region" description="Basic and acidic residues" evidence="4">
    <location>
        <begin position="88"/>
        <end position="101"/>
    </location>
</feature>
<dbReference type="SMART" id="SM00418">
    <property type="entry name" value="HTH_ARSR"/>
    <property type="match status" value="1"/>
</dbReference>
<dbReference type="PANTHER" id="PTHR33154:SF33">
    <property type="entry name" value="TRANSCRIPTIONAL REPRESSOR SDPR"/>
    <property type="match status" value="1"/>
</dbReference>
<dbReference type="RefSeq" id="WP_380622470.1">
    <property type="nucleotide sequence ID" value="NZ_JBHSDK010000021.1"/>
</dbReference>
<evidence type="ECO:0000313" key="6">
    <source>
        <dbReference type="EMBL" id="MFC4336483.1"/>
    </source>
</evidence>
<dbReference type="InterPro" id="IPR051081">
    <property type="entry name" value="HTH_MetalResp_TranReg"/>
</dbReference>
<dbReference type="Pfam" id="PF01022">
    <property type="entry name" value="HTH_5"/>
    <property type="match status" value="1"/>
</dbReference>